<dbReference type="PROSITE" id="PS00211">
    <property type="entry name" value="ABC_TRANSPORTER_1"/>
    <property type="match status" value="1"/>
</dbReference>
<dbReference type="GO" id="GO:0005524">
    <property type="term" value="F:ATP binding"/>
    <property type="evidence" value="ECO:0007669"/>
    <property type="project" value="UniProtKB-KW"/>
</dbReference>
<keyword evidence="2" id="KW-0067">ATP-binding</keyword>
<dbReference type="Proteomes" id="UP000607559">
    <property type="component" value="Unassembled WGS sequence"/>
</dbReference>
<sequence>MTQSTAFLDFQATKMLHTAQGRELLDISFRLDQGRILAIYGPSGAGKTTLLRILAGLTEAGSGHIRVGDDTWLDTTRHIHLPTRRRAIGFVFQDFALFPNLTVRQQLEYASPEKHDSSIIAELLALMELEALQHHRPALLSGGQQQRVALARAIARRPSLLLLDEPLSALDEEMRNKLQEYILKIQQRFHLTTILVSHYLPEILRLADTAIILKKGRIVSEGTPASLFAGQTPPQKNNSSFKTTGTILRIEPSANAFIVSVRCADTIIDLTLSAAEATALNLNQTVSVIFNAINPKIIP</sequence>
<dbReference type="InterPro" id="IPR003439">
    <property type="entry name" value="ABC_transporter-like_ATP-bd"/>
</dbReference>
<dbReference type="InterPro" id="IPR017871">
    <property type="entry name" value="ABC_transporter-like_CS"/>
</dbReference>
<organism evidence="4 5">
    <name type="scientific">Puia dinghuensis</name>
    <dbReference type="NCBI Taxonomy" id="1792502"/>
    <lineage>
        <taxon>Bacteria</taxon>
        <taxon>Pseudomonadati</taxon>
        <taxon>Bacteroidota</taxon>
        <taxon>Chitinophagia</taxon>
        <taxon>Chitinophagales</taxon>
        <taxon>Chitinophagaceae</taxon>
        <taxon>Puia</taxon>
    </lineage>
</organism>
<dbReference type="SMART" id="SM00382">
    <property type="entry name" value="AAA"/>
    <property type="match status" value="1"/>
</dbReference>
<dbReference type="InterPro" id="IPR050334">
    <property type="entry name" value="Molybdenum_import_ModC"/>
</dbReference>
<dbReference type="PANTHER" id="PTHR43514">
    <property type="entry name" value="ABC TRANSPORTER I FAMILY MEMBER 10"/>
    <property type="match status" value="1"/>
</dbReference>
<protein>
    <submittedName>
        <fullName evidence="4">GTPase</fullName>
    </submittedName>
</protein>
<dbReference type="SUPFAM" id="SSF52540">
    <property type="entry name" value="P-loop containing nucleoside triphosphate hydrolases"/>
    <property type="match status" value="1"/>
</dbReference>
<keyword evidence="5" id="KW-1185">Reference proteome</keyword>
<gene>
    <name evidence="4" type="primary">modC</name>
    <name evidence="4" type="ORF">GCM10011511_14000</name>
</gene>
<dbReference type="AlphaFoldDB" id="A0A8J2XS23"/>
<feature type="domain" description="ABC transporter" evidence="3">
    <location>
        <begin position="8"/>
        <end position="240"/>
    </location>
</feature>
<reference evidence="4" key="1">
    <citation type="journal article" date="2014" name="Int. J. Syst. Evol. Microbiol.">
        <title>Complete genome sequence of Corynebacterium casei LMG S-19264T (=DSM 44701T), isolated from a smear-ripened cheese.</title>
        <authorList>
            <consortium name="US DOE Joint Genome Institute (JGI-PGF)"/>
            <person name="Walter F."/>
            <person name="Albersmeier A."/>
            <person name="Kalinowski J."/>
            <person name="Ruckert C."/>
        </authorList>
    </citation>
    <scope>NUCLEOTIDE SEQUENCE</scope>
    <source>
        <strain evidence="4">CGMCC 1.15448</strain>
    </source>
</reference>
<evidence type="ECO:0000313" key="4">
    <source>
        <dbReference type="EMBL" id="GGA91838.1"/>
    </source>
</evidence>
<evidence type="ECO:0000313" key="5">
    <source>
        <dbReference type="Proteomes" id="UP000607559"/>
    </source>
</evidence>
<name>A0A8J2XS23_9BACT</name>
<keyword evidence="1" id="KW-0547">Nucleotide-binding</keyword>
<dbReference type="GO" id="GO:0016887">
    <property type="term" value="F:ATP hydrolysis activity"/>
    <property type="evidence" value="ECO:0007669"/>
    <property type="project" value="InterPro"/>
</dbReference>
<dbReference type="PROSITE" id="PS50893">
    <property type="entry name" value="ABC_TRANSPORTER_2"/>
    <property type="match status" value="1"/>
</dbReference>
<evidence type="ECO:0000256" key="1">
    <source>
        <dbReference type="ARBA" id="ARBA00022741"/>
    </source>
</evidence>
<dbReference type="Gene3D" id="3.40.50.300">
    <property type="entry name" value="P-loop containing nucleotide triphosphate hydrolases"/>
    <property type="match status" value="1"/>
</dbReference>
<dbReference type="InterPro" id="IPR027417">
    <property type="entry name" value="P-loop_NTPase"/>
</dbReference>
<accession>A0A8J2XS23</accession>
<dbReference type="EMBL" id="BMJC01000001">
    <property type="protein sequence ID" value="GGA91838.1"/>
    <property type="molecule type" value="Genomic_DNA"/>
</dbReference>
<evidence type="ECO:0000256" key="2">
    <source>
        <dbReference type="ARBA" id="ARBA00022840"/>
    </source>
</evidence>
<proteinExistence type="predicted"/>
<dbReference type="Pfam" id="PF00005">
    <property type="entry name" value="ABC_tran"/>
    <property type="match status" value="1"/>
</dbReference>
<evidence type="ECO:0000259" key="3">
    <source>
        <dbReference type="PROSITE" id="PS50893"/>
    </source>
</evidence>
<dbReference type="PANTHER" id="PTHR43514:SF1">
    <property type="entry name" value="SULFATE_THIOSULFATE IMPORT ATP-BINDING PROTEIN CYSA"/>
    <property type="match status" value="1"/>
</dbReference>
<comment type="caution">
    <text evidence="4">The sequence shown here is derived from an EMBL/GenBank/DDBJ whole genome shotgun (WGS) entry which is preliminary data.</text>
</comment>
<dbReference type="InterPro" id="IPR003593">
    <property type="entry name" value="AAA+_ATPase"/>
</dbReference>
<dbReference type="RefSeq" id="WP_188929902.1">
    <property type="nucleotide sequence ID" value="NZ_BMJC01000001.1"/>
</dbReference>
<reference evidence="4" key="2">
    <citation type="submission" date="2020-09" db="EMBL/GenBank/DDBJ databases">
        <authorList>
            <person name="Sun Q."/>
            <person name="Zhou Y."/>
        </authorList>
    </citation>
    <scope>NUCLEOTIDE SEQUENCE</scope>
    <source>
        <strain evidence="4">CGMCC 1.15448</strain>
    </source>
</reference>